<accession>A0A484NFB8</accession>
<dbReference type="PANTHER" id="PTHR47926:SF401">
    <property type="entry name" value="PENTATRICOPEPTIDE REPEAT-CONTAINING PROTEIN"/>
    <property type="match status" value="1"/>
</dbReference>
<evidence type="ECO:0000256" key="1">
    <source>
        <dbReference type="ARBA" id="ARBA00022737"/>
    </source>
</evidence>
<dbReference type="InterPro" id="IPR046960">
    <property type="entry name" value="PPR_At4g14850-like_plant"/>
</dbReference>
<name>A0A484NFB8_9ASTE</name>
<keyword evidence="3" id="KW-1133">Transmembrane helix</keyword>
<protein>
    <recommendedName>
        <fullName evidence="6">Pentacotripeptide-repeat region of PRORP domain-containing protein</fullName>
    </recommendedName>
</protein>
<dbReference type="Pfam" id="PF01535">
    <property type="entry name" value="PPR"/>
    <property type="match status" value="2"/>
</dbReference>
<dbReference type="GO" id="GO:0003723">
    <property type="term" value="F:RNA binding"/>
    <property type="evidence" value="ECO:0007669"/>
    <property type="project" value="InterPro"/>
</dbReference>
<feature type="repeat" description="PPR" evidence="2">
    <location>
        <begin position="213"/>
        <end position="243"/>
    </location>
</feature>
<feature type="repeat" description="PPR" evidence="2">
    <location>
        <begin position="286"/>
        <end position="316"/>
    </location>
</feature>
<feature type="repeat" description="PPR" evidence="2">
    <location>
        <begin position="317"/>
        <end position="351"/>
    </location>
</feature>
<dbReference type="InterPro" id="IPR046848">
    <property type="entry name" value="E_motif"/>
</dbReference>
<dbReference type="OrthoDB" id="185373at2759"/>
<dbReference type="InterPro" id="IPR011990">
    <property type="entry name" value="TPR-like_helical_dom_sf"/>
</dbReference>
<feature type="transmembrane region" description="Helical" evidence="3">
    <location>
        <begin position="553"/>
        <end position="571"/>
    </location>
</feature>
<dbReference type="GO" id="GO:0009451">
    <property type="term" value="P:RNA modification"/>
    <property type="evidence" value="ECO:0007669"/>
    <property type="project" value="InterPro"/>
</dbReference>
<keyword evidence="3" id="KW-0472">Membrane</keyword>
<dbReference type="Pfam" id="PF20431">
    <property type="entry name" value="E_motif"/>
    <property type="match status" value="1"/>
</dbReference>
<organism evidence="4 5">
    <name type="scientific">Cuscuta campestris</name>
    <dbReference type="NCBI Taxonomy" id="132261"/>
    <lineage>
        <taxon>Eukaryota</taxon>
        <taxon>Viridiplantae</taxon>
        <taxon>Streptophyta</taxon>
        <taxon>Embryophyta</taxon>
        <taxon>Tracheophyta</taxon>
        <taxon>Spermatophyta</taxon>
        <taxon>Magnoliopsida</taxon>
        <taxon>eudicotyledons</taxon>
        <taxon>Gunneridae</taxon>
        <taxon>Pentapetalae</taxon>
        <taxon>asterids</taxon>
        <taxon>lamiids</taxon>
        <taxon>Solanales</taxon>
        <taxon>Convolvulaceae</taxon>
        <taxon>Cuscuteae</taxon>
        <taxon>Cuscuta</taxon>
        <taxon>Cuscuta subgen. Grammica</taxon>
        <taxon>Cuscuta sect. Cleistogrammica</taxon>
    </lineage>
</organism>
<dbReference type="Gene3D" id="1.25.40.10">
    <property type="entry name" value="Tetratricopeptide repeat domain"/>
    <property type="match status" value="4"/>
</dbReference>
<sequence>MESKRVYLKNTLARLLDNCRNMKELKPIHAQIIASPFLLTTDRYYLISRLIFFCTVSNSGSLSYADSVFRFISNPSLFAYNAMIRAHASKNSDPASCQALVLYKRLLLDGFTPDFITLPFVLKECVKRANGGFSGQSIHSHVFKFGFHCDVIVQNSLISLYSGCGLMDRAVQVFDEMSHRDIVSWNSMIVGYLRNKQLDFAMDLFTKMTETKNIITWNSMITGFVQCGKGKEALDLFHEMQISSDDKIIPDKITMANVITACASLGAIDHGEWVHGFLKRSKIECDTVIATALVDMYGKCGRVDKAFQVFKEIERKDVLAWTSMISIFTLHGNAKRVFELFKDMETAGVKPNHATFTSLLSVCAHSGLVEKGHWVFNAMKSLYSLDPQAQHYACFVDLLGRAGLFNEAEGLIRSMPMEPDVFVWGALLGGCQIHRNFELGEKVAKHLISLQPLNHAFYVNLCDIYGKAGKFDDAKRVRAVMNSKGISKEAPGLSMIEIDGVVHEFSARGSAEVVLQEIKPLLAALSCLNSFLISFDAIAVEAALLFSLKLRIMLLNLLRCYPMLVLYMVIFNRPNVRLHFQDSD</sequence>
<dbReference type="InterPro" id="IPR002885">
    <property type="entry name" value="PPR_rpt"/>
</dbReference>
<reference evidence="4 5" key="1">
    <citation type="submission" date="2018-04" db="EMBL/GenBank/DDBJ databases">
        <authorList>
            <person name="Vogel A."/>
        </authorList>
    </citation>
    <scope>NUCLEOTIDE SEQUENCE [LARGE SCALE GENOMIC DNA]</scope>
</reference>
<proteinExistence type="predicted"/>
<evidence type="ECO:0000313" key="5">
    <source>
        <dbReference type="Proteomes" id="UP000595140"/>
    </source>
</evidence>
<keyword evidence="3" id="KW-0812">Transmembrane</keyword>
<dbReference type="FunFam" id="1.25.40.10:FF:000348">
    <property type="entry name" value="Pentatricopeptide repeat-containing protein chloroplastic"/>
    <property type="match status" value="1"/>
</dbReference>
<dbReference type="EMBL" id="OOIL02006673">
    <property type="protein sequence ID" value="VFQ99780.1"/>
    <property type="molecule type" value="Genomic_DNA"/>
</dbReference>
<keyword evidence="1" id="KW-0677">Repeat</keyword>
<evidence type="ECO:0008006" key="6">
    <source>
        <dbReference type="Google" id="ProtNLM"/>
    </source>
</evidence>
<dbReference type="PROSITE" id="PS51375">
    <property type="entry name" value="PPR"/>
    <property type="match status" value="4"/>
</dbReference>
<dbReference type="Proteomes" id="UP000595140">
    <property type="component" value="Unassembled WGS sequence"/>
</dbReference>
<dbReference type="SUPFAM" id="SSF48452">
    <property type="entry name" value="TPR-like"/>
    <property type="match status" value="1"/>
</dbReference>
<dbReference type="PANTHER" id="PTHR47926">
    <property type="entry name" value="PENTATRICOPEPTIDE REPEAT-CONTAINING PROTEIN"/>
    <property type="match status" value="1"/>
</dbReference>
<dbReference type="AlphaFoldDB" id="A0A484NFB8"/>
<dbReference type="Pfam" id="PF13041">
    <property type="entry name" value="PPR_2"/>
    <property type="match status" value="2"/>
</dbReference>
<evidence type="ECO:0000256" key="3">
    <source>
        <dbReference type="SAM" id="Phobius"/>
    </source>
</evidence>
<evidence type="ECO:0000313" key="4">
    <source>
        <dbReference type="EMBL" id="VFQ99780.1"/>
    </source>
</evidence>
<dbReference type="NCBIfam" id="TIGR00756">
    <property type="entry name" value="PPR"/>
    <property type="match status" value="5"/>
</dbReference>
<dbReference type="FunFam" id="1.25.40.10:FF:000329">
    <property type="entry name" value="Pentatricopeptide repeat-containing protein"/>
    <property type="match status" value="1"/>
</dbReference>
<evidence type="ECO:0000256" key="2">
    <source>
        <dbReference type="PROSITE-ProRule" id="PRU00708"/>
    </source>
</evidence>
<feature type="repeat" description="PPR" evidence="2">
    <location>
        <begin position="150"/>
        <end position="184"/>
    </location>
</feature>
<keyword evidence="5" id="KW-1185">Reference proteome</keyword>
<gene>
    <name evidence="4" type="ORF">CCAM_LOCUS41556</name>
</gene>